<evidence type="ECO:0000256" key="1">
    <source>
        <dbReference type="SAM" id="MobiDB-lite"/>
    </source>
</evidence>
<dbReference type="Proteomes" id="UP000447873">
    <property type="component" value="Unassembled WGS sequence"/>
</dbReference>
<feature type="compositionally biased region" description="Low complexity" evidence="1">
    <location>
        <begin position="91"/>
        <end position="103"/>
    </location>
</feature>
<name>A0A8H3UUU6_VENIN</name>
<dbReference type="EMBL" id="WNWS01000188">
    <property type="protein sequence ID" value="KAE9975741.1"/>
    <property type="molecule type" value="Genomic_DNA"/>
</dbReference>
<dbReference type="AlphaFoldDB" id="A0A8H3UUU6"/>
<organism evidence="2 3">
    <name type="scientific">Venturia inaequalis</name>
    <name type="common">Apple scab fungus</name>
    <dbReference type="NCBI Taxonomy" id="5025"/>
    <lineage>
        <taxon>Eukaryota</taxon>
        <taxon>Fungi</taxon>
        <taxon>Dikarya</taxon>
        <taxon>Ascomycota</taxon>
        <taxon>Pezizomycotina</taxon>
        <taxon>Dothideomycetes</taxon>
        <taxon>Pleosporomycetidae</taxon>
        <taxon>Venturiales</taxon>
        <taxon>Venturiaceae</taxon>
        <taxon>Venturia</taxon>
    </lineage>
</organism>
<proteinExistence type="predicted"/>
<sequence>MATLAAKFPEETKDLIKNPEKLAFLPESMRDVIPTLSRFQVKQLRGLFDSTFDFLSLPLELRETIYEFHLGGTGTLTTIVRQKQLTKSSAASGSNAALSSSSSGTNEAMTLPSSLSKTCRQIRQEIHNVLYRKYMAKLHVCAYKKSTTKTPITPKKAIGPAGGSVMRGLIFGDSQKATGVSEEGVKSSDRGYRLKRCDIDAFLGFRKVHVVIQSHIPLHSFEYGEKQKGSLGRMLAEWVGMLVAEGCTKATSLLKKEVYLEFKLDSCKGFESSALWPYSEPGRERFWFYAQVGHAFKKMKEELEGRLPANCPVVLLSNVGEPMGHATTRLDAERIWFGENSNLLGRIVRLDRGRIVTELT</sequence>
<reference evidence="2 3" key="1">
    <citation type="submission" date="2018-12" db="EMBL/GenBank/DDBJ databases">
        <title>Venturia inaequalis Genome Resource.</title>
        <authorList>
            <person name="Lichtner F.J."/>
        </authorList>
    </citation>
    <scope>NUCLEOTIDE SEQUENCE [LARGE SCALE GENOMIC DNA]</scope>
    <source>
        <strain evidence="2 3">120213</strain>
    </source>
</reference>
<evidence type="ECO:0000313" key="3">
    <source>
        <dbReference type="Proteomes" id="UP000447873"/>
    </source>
</evidence>
<protein>
    <submittedName>
        <fullName evidence="2">Uncharacterized protein</fullName>
    </submittedName>
</protein>
<comment type="caution">
    <text evidence="2">The sequence shown here is derived from an EMBL/GenBank/DDBJ whole genome shotgun (WGS) entry which is preliminary data.</text>
</comment>
<accession>A0A8H3UUU6</accession>
<evidence type="ECO:0000313" key="2">
    <source>
        <dbReference type="EMBL" id="KAE9975741.1"/>
    </source>
</evidence>
<gene>
    <name evidence="2" type="ORF">EG328_002993</name>
</gene>
<feature type="region of interest" description="Disordered" evidence="1">
    <location>
        <begin position="91"/>
        <end position="110"/>
    </location>
</feature>